<dbReference type="SMART" id="SM00052">
    <property type="entry name" value="EAL"/>
    <property type="match status" value="1"/>
</dbReference>
<comment type="caution">
    <text evidence="2">The sequence shown here is derived from an EMBL/GenBank/DDBJ whole genome shotgun (WGS) entry which is preliminary data.</text>
</comment>
<organism evidence="2 3">
    <name type="scientific">Nocardioides panacihumi</name>
    <dbReference type="NCBI Taxonomy" id="400774"/>
    <lineage>
        <taxon>Bacteria</taxon>
        <taxon>Bacillati</taxon>
        <taxon>Actinomycetota</taxon>
        <taxon>Actinomycetes</taxon>
        <taxon>Propionibacteriales</taxon>
        <taxon>Nocardioidaceae</taxon>
        <taxon>Nocardioides</taxon>
    </lineage>
</organism>
<dbReference type="InterPro" id="IPR050706">
    <property type="entry name" value="Cyclic-di-GMP_PDE-like"/>
</dbReference>
<keyword evidence="3" id="KW-1185">Reference proteome</keyword>
<dbReference type="CDD" id="cd01948">
    <property type="entry name" value="EAL"/>
    <property type="match status" value="1"/>
</dbReference>
<accession>A0ABN2RQB1</accession>
<dbReference type="Gene3D" id="3.20.20.450">
    <property type="entry name" value="EAL domain"/>
    <property type="match status" value="1"/>
</dbReference>
<feature type="domain" description="EAL" evidence="1">
    <location>
        <begin position="5"/>
        <end position="255"/>
    </location>
</feature>
<dbReference type="EMBL" id="BAAAPB010000005">
    <property type="protein sequence ID" value="GAA1973050.1"/>
    <property type="molecule type" value="Genomic_DNA"/>
</dbReference>
<dbReference type="InterPro" id="IPR035919">
    <property type="entry name" value="EAL_sf"/>
</dbReference>
<dbReference type="PANTHER" id="PTHR33121:SF79">
    <property type="entry name" value="CYCLIC DI-GMP PHOSPHODIESTERASE PDED-RELATED"/>
    <property type="match status" value="1"/>
</dbReference>
<dbReference type="InterPro" id="IPR001633">
    <property type="entry name" value="EAL_dom"/>
</dbReference>
<gene>
    <name evidence="2" type="ORF">GCM10009798_37830</name>
</gene>
<dbReference type="PANTHER" id="PTHR33121">
    <property type="entry name" value="CYCLIC DI-GMP PHOSPHODIESTERASE PDEF"/>
    <property type="match status" value="1"/>
</dbReference>
<reference evidence="2 3" key="1">
    <citation type="journal article" date="2019" name="Int. J. Syst. Evol. Microbiol.">
        <title>The Global Catalogue of Microorganisms (GCM) 10K type strain sequencing project: providing services to taxonomists for standard genome sequencing and annotation.</title>
        <authorList>
            <consortium name="The Broad Institute Genomics Platform"/>
            <consortium name="The Broad Institute Genome Sequencing Center for Infectious Disease"/>
            <person name="Wu L."/>
            <person name="Ma J."/>
        </authorList>
    </citation>
    <scope>NUCLEOTIDE SEQUENCE [LARGE SCALE GENOMIC DNA]</scope>
    <source>
        <strain evidence="2 3">JCM 15309</strain>
    </source>
</reference>
<evidence type="ECO:0000313" key="2">
    <source>
        <dbReference type="EMBL" id="GAA1973050.1"/>
    </source>
</evidence>
<dbReference type="Pfam" id="PF00563">
    <property type="entry name" value="EAL"/>
    <property type="match status" value="1"/>
</dbReference>
<dbReference type="PROSITE" id="PS50883">
    <property type="entry name" value="EAL"/>
    <property type="match status" value="1"/>
</dbReference>
<dbReference type="RefSeq" id="WP_344047573.1">
    <property type="nucleotide sequence ID" value="NZ_BAAAPB010000005.1"/>
</dbReference>
<proteinExistence type="predicted"/>
<evidence type="ECO:0000313" key="3">
    <source>
        <dbReference type="Proteomes" id="UP001500571"/>
    </source>
</evidence>
<dbReference type="Proteomes" id="UP001500571">
    <property type="component" value="Unassembled WGS sequence"/>
</dbReference>
<evidence type="ECO:0000259" key="1">
    <source>
        <dbReference type="PROSITE" id="PS50883"/>
    </source>
</evidence>
<protein>
    <recommendedName>
        <fullName evidence="1">EAL domain-containing protein</fullName>
    </recommendedName>
</protein>
<name>A0ABN2RQB1_9ACTN</name>
<dbReference type="SUPFAM" id="SSF141868">
    <property type="entry name" value="EAL domain-like"/>
    <property type="match status" value="1"/>
</dbReference>
<sequence>MSATPPPSDDEIVGGLLQQGLDVAYQPIVELASGDLVGWEALLRGQLPEHGALSPLHVVGSATRIGALDTVMRQVAEQALTTASVASLRLGRSMTVTVNLEPAQIWPGSPFLQWLVDRSRSCPAQVLLEVTERGDETAWGEEQELALDRLQAAGLGIAIDDLGTGVSRLRLLARRDWTWVKLDRGFLLLGDRGLVLLRHTVAMLHELGTVVLLEGIETDEQLEIARTAGVDLVQGNLLSCPMSADALLAHLVDTSSPRATE</sequence>